<dbReference type="InterPro" id="IPR029058">
    <property type="entry name" value="AB_hydrolase_fold"/>
</dbReference>
<dbReference type="PANTHER" id="PTHR43689">
    <property type="entry name" value="HYDROLASE"/>
    <property type="match status" value="1"/>
</dbReference>
<dbReference type="Proteomes" id="UP000035100">
    <property type="component" value="Unassembled WGS sequence"/>
</dbReference>
<dbReference type="RefSeq" id="WP_018303082.1">
    <property type="nucleotide sequence ID" value="NZ_KB902290.1"/>
</dbReference>
<feature type="domain" description="AB hydrolase-1" evidence="1">
    <location>
        <begin position="25"/>
        <end position="241"/>
    </location>
</feature>
<dbReference type="eggNOG" id="COG2267">
    <property type="taxonomic scope" value="Bacteria"/>
</dbReference>
<keyword evidence="3" id="KW-1185">Reference proteome</keyword>
<accession>A0A0D0Q176</accession>
<proteinExistence type="predicted"/>
<name>A0A0D0Q176_9RHOB</name>
<protein>
    <submittedName>
        <fullName evidence="2">Wenxma_14, whole genome shotgun sequence</fullName>
    </submittedName>
</protein>
<gene>
    <name evidence="2" type="ORF">Wenmar_03163</name>
</gene>
<dbReference type="STRING" id="1123501.Wenmar_03163"/>
<evidence type="ECO:0000313" key="3">
    <source>
        <dbReference type="Proteomes" id="UP000035100"/>
    </source>
</evidence>
<evidence type="ECO:0000313" key="2">
    <source>
        <dbReference type="EMBL" id="KIQ68324.1"/>
    </source>
</evidence>
<dbReference type="PRINTS" id="PR00111">
    <property type="entry name" value="ABHYDROLASE"/>
</dbReference>
<dbReference type="SUPFAM" id="SSF53474">
    <property type="entry name" value="alpha/beta-Hydrolases"/>
    <property type="match status" value="1"/>
</dbReference>
<evidence type="ECO:0000259" key="1">
    <source>
        <dbReference type="Pfam" id="PF00561"/>
    </source>
</evidence>
<dbReference type="AlphaFoldDB" id="A0A0D0Q176"/>
<reference evidence="2 3" key="1">
    <citation type="submission" date="2013-01" db="EMBL/GenBank/DDBJ databases">
        <authorList>
            <person name="Fiebig A."/>
            <person name="Goeker M."/>
            <person name="Klenk H.-P.P."/>
        </authorList>
    </citation>
    <scope>NUCLEOTIDE SEQUENCE [LARGE SCALE GENOMIC DNA]</scope>
    <source>
        <strain evidence="2 3">DSM 24838</strain>
    </source>
</reference>
<comment type="caution">
    <text evidence="2">The sequence shown here is derived from an EMBL/GenBank/DDBJ whole genome shotgun (WGS) entry which is preliminary data.</text>
</comment>
<organism evidence="2 3">
    <name type="scientific">Wenxinia marina DSM 24838</name>
    <dbReference type="NCBI Taxonomy" id="1123501"/>
    <lineage>
        <taxon>Bacteria</taxon>
        <taxon>Pseudomonadati</taxon>
        <taxon>Pseudomonadota</taxon>
        <taxon>Alphaproteobacteria</taxon>
        <taxon>Rhodobacterales</taxon>
        <taxon>Roseobacteraceae</taxon>
        <taxon>Wenxinia</taxon>
    </lineage>
</organism>
<dbReference type="EMBL" id="AONG01000015">
    <property type="protein sequence ID" value="KIQ68324.1"/>
    <property type="molecule type" value="Genomic_DNA"/>
</dbReference>
<dbReference type="OrthoDB" id="9804723at2"/>
<dbReference type="Pfam" id="PF00561">
    <property type="entry name" value="Abhydrolase_1"/>
    <property type="match status" value="1"/>
</dbReference>
<sequence>MQITEETLTVAGCRVPVRRKGAGAPLLFMHGAADGGVWLPVLDRLADTCEVIAPEHPGFGQADTPDWLDGIGDLAFFYLEFVRELGVGPVHVVGASIGGWIAAEMAVREPPALASMTLSAPAGIAVKGAPKGDLFLWSPEETQRRLFSDPAVAEAMPQAEGDPMLVQMKNREATARLGWNPRLHNPDLRKWLHRARVPTLIVWGADDQLLPPVEGEAFRDLIPGARLEVLAGCGHLPHVERADAFADLTLAHLAGAQPVAA</sequence>
<dbReference type="PANTHER" id="PTHR43689:SF8">
    <property type="entry name" value="ALPHA_BETA-HYDROLASES SUPERFAMILY PROTEIN"/>
    <property type="match status" value="1"/>
</dbReference>
<dbReference type="InterPro" id="IPR000073">
    <property type="entry name" value="AB_hydrolase_1"/>
</dbReference>
<dbReference type="Gene3D" id="3.40.50.1820">
    <property type="entry name" value="alpha/beta hydrolase"/>
    <property type="match status" value="1"/>
</dbReference>